<comment type="pathway">
    <text evidence="1 7">Porphyrin-containing compound metabolism; protoporphyrin-IX biosynthesis; coproporphyrinogen-III from 5-aminolevulinate: step 3/4.</text>
</comment>
<dbReference type="Proteomes" id="UP000195607">
    <property type="component" value="Chromosome I"/>
</dbReference>
<evidence type="ECO:0000256" key="5">
    <source>
        <dbReference type="ARBA" id="ARBA00023244"/>
    </source>
</evidence>
<reference evidence="10" key="3">
    <citation type="submission" date="2016-06" db="EMBL/GenBank/DDBJ databases">
        <authorList>
            <person name="Olsen C.W."/>
            <person name="Carey S."/>
            <person name="Hinshaw L."/>
            <person name="Karasin A.I."/>
        </authorList>
    </citation>
    <scope>NUCLEOTIDE SEQUENCE [LARGE SCALE GENOMIC DNA]</scope>
    <source>
        <strain evidence="10">PM4</strain>
    </source>
</reference>
<protein>
    <recommendedName>
        <fullName evidence="3 7">Uroporphyrinogen-III synthase</fullName>
        <ecNumber evidence="3 7">4.2.1.75</ecNumber>
    </recommendedName>
</protein>
<accession>A0A1N5VTZ9</accession>
<gene>
    <name evidence="10" type="ORF">CPM_1508</name>
    <name evidence="9" type="ORF">CSP5_1514</name>
</gene>
<dbReference type="EMBL" id="LT719092">
    <property type="protein sequence ID" value="SJK85302.1"/>
    <property type="molecule type" value="Genomic_DNA"/>
</dbReference>
<evidence type="ECO:0000259" key="8">
    <source>
        <dbReference type="Pfam" id="PF02602"/>
    </source>
</evidence>
<evidence type="ECO:0000313" key="12">
    <source>
        <dbReference type="Proteomes" id="UP000195607"/>
    </source>
</evidence>
<keyword evidence="4 7" id="KW-0456">Lyase</keyword>
<dbReference type="EMBL" id="LT671858">
    <property type="protein sequence ID" value="SIM76464.1"/>
    <property type="molecule type" value="Genomic_DNA"/>
</dbReference>
<dbReference type="InterPro" id="IPR036108">
    <property type="entry name" value="4pyrrol_syn_uPrphyn_synt_sf"/>
</dbReference>
<evidence type="ECO:0000256" key="3">
    <source>
        <dbReference type="ARBA" id="ARBA00013109"/>
    </source>
</evidence>
<dbReference type="InterPro" id="IPR039793">
    <property type="entry name" value="UROS/Hem4"/>
</dbReference>
<comment type="catalytic activity">
    <reaction evidence="6 7">
        <text>hydroxymethylbilane = uroporphyrinogen III + H2O</text>
        <dbReference type="Rhea" id="RHEA:18965"/>
        <dbReference type="ChEBI" id="CHEBI:15377"/>
        <dbReference type="ChEBI" id="CHEBI:57308"/>
        <dbReference type="ChEBI" id="CHEBI:57845"/>
        <dbReference type="EC" id="4.2.1.75"/>
    </reaction>
</comment>
<dbReference type="PANTHER" id="PTHR38042:SF1">
    <property type="entry name" value="UROPORPHYRINOGEN-III SYNTHASE, CHLOROPLASTIC"/>
    <property type="match status" value="1"/>
</dbReference>
<feature type="domain" description="Tetrapyrrole biosynthesis uroporphyrinogen III synthase" evidence="8">
    <location>
        <begin position="15"/>
        <end position="209"/>
    </location>
</feature>
<proteinExistence type="inferred from homology"/>
<keyword evidence="5 7" id="KW-0627">Porphyrin biosynthesis</keyword>
<dbReference type="AlphaFoldDB" id="A0A1N5VTZ9"/>
<evidence type="ECO:0000256" key="2">
    <source>
        <dbReference type="ARBA" id="ARBA00008133"/>
    </source>
</evidence>
<evidence type="ECO:0000256" key="4">
    <source>
        <dbReference type="ARBA" id="ARBA00023239"/>
    </source>
</evidence>
<sequence length="224" mass="25603">MVIISFRPEEKFKDVEIRGKDVLNIPLVRILKLDNVKSPDLEMFDGIAFTSSTGVRYFFSIYSGIDEKIMIFSIGDSTARELRKYVNKPLVCSDSYSGGFASFIADYKPKRVLIPRGMTHSSVLNEDLRKAGIYSENFYLYKYENIDQRDNIARAVKNKQIALIFTSPLEVKLFNQYTGGRYLDNPAYPIGKTTFSTLKEAGFVNIRFDGKKSFSELIDFINSQ</sequence>
<dbReference type="EC" id="4.2.1.75" evidence="3 7"/>
<dbReference type="InterPro" id="IPR003754">
    <property type="entry name" value="4pyrrol_synth_uPrphyn_synth"/>
</dbReference>
<dbReference type="Proteomes" id="UP000187822">
    <property type="component" value="Chromosome I"/>
</dbReference>
<dbReference type="STRING" id="1673428.CPM_1508"/>
<dbReference type="GO" id="GO:0006782">
    <property type="term" value="P:protoporphyrinogen IX biosynthetic process"/>
    <property type="evidence" value="ECO:0007669"/>
    <property type="project" value="UniProtKB-UniRule"/>
</dbReference>
<evidence type="ECO:0000313" key="10">
    <source>
        <dbReference type="EMBL" id="SJK85302.1"/>
    </source>
</evidence>
<dbReference type="GeneID" id="41588756"/>
<organism evidence="9 12">
    <name type="scientific">Cuniculiplasma divulgatum</name>
    <dbReference type="NCBI Taxonomy" id="1673428"/>
    <lineage>
        <taxon>Archaea</taxon>
        <taxon>Methanobacteriati</taxon>
        <taxon>Thermoplasmatota</taxon>
        <taxon>Thermoplasmata</taxon>
        <taxon>Thermoplasmatales</taxon>
        <taxon>Cuniculiplasmataceae</taxon>
        <taxon>Cuniculiplasma</taxon>
    </lineage>
</organism>
<comment type="function">
    <text evidence="7">Catalyzes cyclization of the linear tetrapyrrole, hydroxymethylbilane, to the macrocyclic uroporphyrinogen III.</text>
</comment>
<dbReference type="UniPathway" id="UPA00251">
    <property type="reaction ID" value="UER00320"/>
</dbReference>
<evidence type="ECO:0000256" key="1">
    <source>
        <dbReference type="ARBA" id="ARBA00004772"/>
    </source>
</evidence>
<reference evidence="11" key="2">
    <citation type="submission" date="2016-06" db="EMBL/GenBank/DDBJ databases">
        <authorList>
            <person name="Toshchakov V.S."/>
        </authorList>
    </citation>
    <scope>NUCLEOTIDE SEQUENCE [LARGE SCALE GENOMIC DNA]</scope>
    <source>
        <strain>PM4 (JCM 30641</strain>
        <strain evidence="11">\VKM B-2940)</strain>
    </source>
</reference>
<comment type="similarity">
    <text evidence="2 7">Belongs to the uroporphyrinogen-III synthase family.</text>
</comment>
<dbReference type="KEGG" id="cdiv:CPM_1508"/>
<dbReference type="Gene3D" id="3.40.50.10090">
    <property type="match status" value="2"/>
</dbReference>
<name>A0A1N5VTZ9_9ARCH</name>
<dbReference type="GO" id="GO:0006780">
    <property type="term" value="P:uroporphyrinogen III biosynthetic process"/>
    <property type="evidence" value="ECO:0007669"/>
    <property type="project" value="UniProtKB-UniRule"/>
</dbReference>
<evidence type="ECO:0000256" key="6">
    <source>
        <dbReference type="ARBA" id="ARBA00048617"/>
    </source>
</evidence>
<dbReference type="Pfam" id="PF02602">
    <property type="entry name" value="HEM4"/>
    <property type="match status" value="1"/>
</dbReference>
<dbReference type="SUPFAM" id="SSF69618">
    <property type="entry name" value="HemD-like"/>
    <property type="match status" value="1"/>
</dbReference>
<dbReference type="PANTHER" id="PTHR38042">
    <property type="entry name" value="UROPORPHYRINOGEN-III SYNTHASE, CHLOROPLASTIC"/>
    <property type="match status" value="1"/>
</dbReference>
<reference evidence="9 12" key="1">
    <citation type="submission" date="2016-04" db="EMBL/GenBank/DDBJ databases">
        <authorList>
            <person name="Evans L.H."/>
            <person name="Alamgir A."/>
            <person name="Owens N."/>
            <person name="Weber N.D."/>
            <person name="Virtaneva K."/>
            <person name="Barbian K."/>
            <person name="Babar A."/>
            <person name="Rosenke K."/>
        </authorList>
    </citation>
    <scope>NUCLEOTIDE SEQUENCE [LARGE SCALE GENOMIC DNA]</scope>
    <source>
        <strain evidence="9">S5</strain>
        <strain evidence="12">S5(T) (JCM 30642 \VKM B-2941)</strain>
    </source>
</reference>
<evidence type="ECO:0000256" key="7">
    <source>
        <dbReference type="RuleBase" id="RU366031"/>
    </source>
</evidence>
<dbReference type="RefSeq" id="WP_021790110.1">
    <property type="nucleotide sequence ID" value="NZ_LT671858.1"/>
</dbReference>
<evidence type="ECO:0000313" key="9">
    <source>
        <dbReference type="EMBL" id="SIM76464.1"/>
    </source>
</evidence>
<evidence type="ECO:0000313" key="11">
    <source>
        <dbReference type="Proteomes" id="UP000187822"/>
    </source>
</evidence>
<keyword evidence="11" id="KW-1185">Reference proteome</keyword>
<dbReference type="CDD" id="cd06578">
    <property type="entry name" value="HemD"/>
    <property type="match status" value="1"/>
</dbReference>
<dbReference type="GO" id="GO:0004852">
    <property type="term" value="F:uroporphyrinogen-III synthase activity"/>
    <property type="evidence" value="ECO:0007669"/>
    <property type="project" value="UniProtKB-UniRule"/>
</dbReference>